<dbReference type="AlphaFoldDB" id="A0A7I7P9J2"/>
<dbReference type="Proteomes" id="UP000192374">
    <property type="component" value="Unassembled WGS sequence"/>
</dbReference>
<dbReference type="PANTHER" id="PTHR43422">
    <property type="entry name" value="THIAMINE THIAZOLE SYNTHASE"/>
    <property type="match status" value="1"/>
</dbReference>
<dbReference type="Proteomes" id="UP000466894">
    <property type="component" value="Chromosome"/>
</dbReference>
<protein>
    <submittedName>
        <fullName evidence="2 3">Hydroxylase</fullName>
    </submittedName>
</protein>
<keyword evidence="4" id="KW-1185">Reference proteome</keyword>
<dbReference type="Gene3D" id="3.50.50.60">
    <property type="entry name" value="FAD/NAD(P)-binding domain"/>
    <property type="match status" value="1"/>
</dbReference>
<dbReference type="InterPro" id="IPR013698">
    <property type="entry name" value="Squalene_epoxidase"/>
</dbReference>
<dbReference type="Pfam" id="PF08491">
    <property type="entry name" value="SE"/>
    <property type="match status" value="1"/>
</dbReference>
<evidence type="ECO:0000313" key="2">
    <source>
        <dbReference type="EMBL" id="BBY05241.1"/>
    </source>
</evidence>
<sequence length="460" mass="50817">MVKLGEHAVVLGASMAGLLAARVVADFYETVTVVERDVLPDQPGQRRGVAQARHAHALLARGSQILDELFPGLLDELVATGAPVLDDGDLSKVFLSPGHLFTRSGRVKDPRSLATYFPSRPLLDFYVRRRLQALPNVALLDGHDVVDIISTPDRELVTGARLVNRDGGKERNLFADLVIDALGRAARTPAWLDHLGYGRPIEDHVTVRLVYASQLLRMRPGTLKEMAIIIGATSGRPTGMALFGHERNTWQFTVGGMAGYEPPPDREGMISFAQDFAPEFVIAALRVAEPVDEPARYTVPSNQWRRYDKMSRFPAGLLVIGDAICSFNPIYGQGMTVAALDALVLRDSLRRGQRDLARRFFRASAKPIGQAWQLAVGADLAVPEVEGTRTLPMRIANRYVDRLLTAAESDSHVAERFLRVSWLIDPSTRLFHPSLLFRAATVNLRRRQVDRTPLVSEAAR</sequence>
<reference evidence="2 5" key="2">
    <citation type="journal article" date="2019" name="Emerg. Microbes Infect.">
        <title>Comprehensive subspecies identification of 175 nontuberculous mycobacteria species based on 7547 genomic profiles.</title>
        <authorList>
            <person name="Matsumoto Y."/>
            <person name="Kinjo T."/>
            <person name="Motooka D."/>
            <person name="Nabeya D."/>
            <person name="Jung N."/>
            <person name="Uechi K."/>
            <person name="Horii T."/>
            <person name="Iida T."/>
            <person name="Fujita J."/>
            <person name="Nakamura S."/>
        </authorList>
    </citation>
    <scope>NUCLEOTIDE SEQUENCE [LARGE SCALE GENOMIC DNA]</scope>
    <source>
        <strain evidence="2 5">JCM 16367</strain>
    </source>
</reference>
<proteinExistence type="predicted"/>
<reference evidence="3 4" key="1">
    <citation type="submission" date="2017-02" db="EMBL/GenBank/DDBJ databases">
        <title>The new phylogeny of genus Mycobacterium.</title>
        <authorList>
            <person name="Tortoli E."/>
            <person name="Trovato A."/>
            <person name="Cirillo D.M."/>
        </authorList>
    </citation>
    <scope>NUCLEOTIDE SEQUENCE [LARGE SCALE GENOMIC DNA]</scope>
    <source>
        <strain evidence="3 4">DSM 45145</strain>
    </source>
</reference>
<dbReference type="PANTHER" id="PTHR43422:SF3">
    <property type="entry name" value="THIAMINE THIAZOLE SYNTHASE"/>
    <property type="match status" value="1"/>
</dbReference>
<dbReference type="KEGG" id="mnv:MNVI_05590"/>
<name>A0A7I7P9J2_9MYCO</name>
<organism evidence="2 5">
    <name type="scientific">Mycobacterium noviomagense</name>
    <dbReference type="NCBI Taxonomy" id="459858"/>
    <lineage>
        <taxon>Bacteria</taxon>
        <taxon>Bacillati</taxon>
        <taxon>Actinomycetota</taxon>
        <taxon>Actinomycetes</taxon>
        <taxon>Mycobacteriales</taxon>
        <taxon>Mycobacteriaceae</taxon>
        <taxon>Mycobacterium</taxon>
    </lineage>
</organism>
<reference evidence="2" key="3">
    <citation type="submission" date="2020-02" db="EMBL/GenBank/DDBJ databases">
        <authorList>
            <person name="Matsumoto Y."/>
            <person name="Motooka D."/>
            <person name="Nakamura S."/>
        </authorList>
    </citation>
    <scope>NUCLEOTIDE SEQUENCE</scope>
    <source>
        <strain evidence="2">JCM 16367</strain>
    </source>
</reference>
<evidence type="ECO:0000313" key="3">
    <source>
        <dbReference type="EMBL" id="ORB18163.1"/>
    </source>
</evidence>
<dbReference type="OrthoDB" id="9790035at2"/>
<dbReference type="RefSeq" id="WP_083084746.1">
    <property type="nucleotide sequence ID" value="NZ_AP022583.1"/>
</dbReference>
<dbReference type="GO" id="GO:0050660">
    <property type="term" value="F:flavin adenine dinucleotide binding"/>
    <property type="evidence" value="ECO:0007669"/>
    <property type="project" value="InterPro"/>
</dbReference>
<evidence type="ECO:0000313" key="4">
    <source>
        <dbReference type="Proteomes" id="UP000192374"/>
    </source>
</evidence>
<feature type="domain" description="Squalene epoxidase" evidence="1">
    <location>
        <begin position="314"/>
        <end position="356"/>
    </location>
</feature>
<gene>
    <name evidence="3" type="ORF">BST37_01665</name>
    <name evidence="2" type="ORF">MNVI_05590</name>
</gene>
<dbReference type="EMBL" id="MVIC01000002">
    <property type="protein sequence ID" value="ORB18163.1"/>
    <property type="molecule type" value="Genomic_DNA"/>
</dbReference>
<accession>A0A7I7P9J2</accession>
<dbReference type="SUPFAM" id="SSF51905">
    <property type="entry name" value="FAD/NAD(P)-binding domain"/>
    <property type="match status" value="1"/>
</dbReference>
<dbReference type="GO" id="GO:0004506">
    <property type="term" value="F:squalene monooxygenase activity"/>
    <property type="evidence" value="ECO:0007669"/>
    <property type="project" value="InterPro"/>
</dbReference>
<evidence type="ECO:0000313" key="5">
    <source>
        <dbReference type="Proteomes" id="UP000466894"/>
    </source>
</evidence>
<dbReference type="InterPro" id="IPR036188">
    <property type="entry name" value="FAD/NAD-bd_sf"/>
</dbReference>
<dbReference type="GO" id="GO:0016020">
    <property type="term" value="C:membrane"/>
    <property type="evidence" value="ECO:0007669"/>
    <property type="project" value="InterPro"/>
</dbReference>
<dbReference type="EMBL" id="AP022583">
    <property type="protein sequence ID" value="BBY05241.1"/>
    <property type="molecule type" value="Genomic_DNA"/>
</dbReference>
<evidence type="ECO:0000259" key="1">
    <source>
        <dbReference type="Pfam" id="PF08491"/>
    </source>
</evidence>